<reference evidence="2" key="1">
    <citation type="submission" date="2017-08" db="EMBL/GenBank/DDBJ databases">
        <authorList>
            <person name="Varghese N."/>
            <person name="Submissions S."/>
        </authorList>
    </citation>
    <scope>NUCLEOTIDE SEQUENCE [LARGE SCALE GENOMIC DNA]</scope>
    <source>
        <strain evidence="2">JC22</strain>
    </source>
</reference>
<keyword evidence="2" id="KW-1185">Reference proteome</keyword>
<accession>A0A285SGM6</accession>
<dbReference type="RefSeq" id="WP_097073246.1">
    <property type="nucleotide sequence ID" value="NZ_OBMQ01000004.1"/>
</dbReference>
<sequence>MNKRVKYDAEYISYLESGESAAVMITRDIVNSINTANKWIDVLALHTYNTHGKRAFYYFIVEIFDRKIKPSYPKHTNIEEKKYITWKTANQDIDEQRNKGVHGPKYLVLSQLNNKNKGKYTTKQAVWNKTFNRWVPDAWFTPSCEYRMKKIYEKPKWEYYVLNVKKVTNKQVDFIKKHESEIIYKISKNRKPKLEFFQLYEKRR</sequence>
<evidence type="ECO:0000313" key="1">
    <source>
        <dbReference type="EMBL" id="SOC06530.1"/>
    </source>
</evidence>
<evidence type="ECO:0000313" key="2">
    <source>
        <dbReference type="Proteomes" id="UP000219636"/>
    </source>
</evidence>
<protein>
    <submittedName>
        <fullName evidence="1">Uncharacterized protein</fullName>
    </submittedName>
</protein>
<gene>
    <name evidence="1" type="ORF">SAMN05880501_104301</name>
</gene>
<name>A0A285SGM6_9BACL</name>
<dbReference type="AlphaFoldDB" id="A0A285SGM6"/>
<organism evidence="1 2">
    <name type="scientific">Ureibacillus xyleni</name>
    <dbReference type="NCBI Taxonomy" id="614648"/>
    <lineage>
        <taxon>Bacteria</taxon>
        <taxon>Bacillati</taxon>
        <taxon>Bacillota</taxon>
        <taxon>Bacilli</taxon>
        <taxon>Bacillales</taxon>
        <taxon>Caryophanaceae</taxon>
        <taxon>Ureibacillus</taxon>
    </lineage>
</organism>
<dbReference type="Proteomes" id="UP000219636">
    <property type="component" value="Unassembled WGS sequence"/>
</dbReference>
<proteinExistence type="predicted"/>
<dbReference type="EMBL" id="OBMQ01000004">
    <property type="protein sequence ID" value="SOC06530.1"/>
    <property type="molecule type" value="Genomic_DNA"/>
</dbReference>
<dbReference type="OrthoDB" id="2423008at2"/>